<evidence type="ECO:0000256" key="12">
    <source>
        <dbReference type="ARBA" id="ARBA00023204"/>
    </source>
</evidence>
<dbReference type="SUPFAM" id="SSF48150">
    <property type="entry name" value="DNA-glycosylase"/>
    <property type="match status" value="1"/>
</dbReference>
<dbReference type="Gene3D" id="1.10.1670.10">
    <property type="entry name" value="Helix-hairpin-Helix base-excision DNA repair enzymes (C-terminal)"/>
    <property type="match status" value="1"/>
</dbReference>
<dbReference type="InterPro" id="IPR011257">
    <property type="entry name" value="DNA_glycosylase"/>
</dbReference>
<comment type="cofactor">
    <cofactor evidence="2">
        <name>[4Fe-4S] cluster</name>
        <dbReference type="ChEBI" id="CHEBI:49883"/>
    </cofactor>
</comment>
<dbReference type="InterPro" id="IPR000445">
    <property type="entry name" value="HhH_motif"/>
</dbReference>
<evidence type="ECO:0000313" key="16">
    <source>
        <dbReference type="Proteomes" id="UP000282515"/>
    </source>
</evidence>
<keyword evidence="6" id="KW-0004">4Fe-4S</keyword>
<comment type="caution">
    <text evidence="15">The sequence shown here is derived from an EMBL/GenBank/DDBJ whole genome shotgun (WGS) entry which is preliminary data.</text>
</comment>
<accession>A0A3L8PM52</accession>
<dbReference type="PANTHER" id="PTHR42944">
    <property type="entry name" value="ADENINE DNA GLYCOSYLASE"/>
    <property type="match status" value="1"/>
</dbReference>
<dbReference type="SMART" id="SM00478">
    <property type="entry name" value="ENDO3c"/>
    <property type="match status" value="1"/>
</dbReference>
<keyword evidence="9" id="KW-0378">Hydrolase</keyword>
<dbReference type="OrthoDB" id="9802365at2"/>
<dbReference type="PROSITE" id="PS01155">
    <property type="entry name" value="ENDONUCLEASE_III_2"/>
    <property type="match status" value="1"/>
</dbReference>
<evidence type="ECO:0000256" key="7">
    <source>
        <dbReference type="ARBA" id="ARBA00022723"/>
    </source>
</evidence>
<dbReference type="PANTHER" id="PTHR42944:SF1">
    <property type="entry name" value="ADENINE DNA GLYCOSYLASE"/>
    <property type="match status" value="1"/>
</dbReference>
<dbReference type="InterPro" id="IPR003265">
    <property type="entry name" value="HhH-GPD_domain"/>
</dbReference>
<evidence type="ECO:0000256" key="3">
    <source>
        <dbReference type="ARBA" id="ARBA00008343"/>
    </source>
</evidence>
<dbReference type="SMART" id="SM00525">
    <property type="entry name" value="FES"/>
    <property type="match status" value="1"/>
</dbReference>
<dbReference type="Pfam" id="PF00730">
    <property type="entry name" value="HhH-GPD"/>
    <property type="match status" value="1"/>
</dbReference>
<comment type="catalytic activity">
    <reaction evidence="1">
        <text>Hydrolyzes free adenine bases from 7,8-dihydro-8-oxoguanine:adenine mismatched double-stranded DNA, leaving an apurinic site.</text>
        <dbReference type="EC" id="3.2.2.31"/>
    </reaction>
</comment>
<dbReference type="AlphaFoldDB" id="A0A3L8PM52"/>
<dbReference type="InterPro" id="IPR044298">
    <property type="entry name" value="MIG/MutY"/>
</dbReference>
<dbReference type="GO" id="GO:0006298">
    <property type="term" value="P:mismatch repair"/>
    <property type="evidence" value="ECO:0007669"/>
    <property type="project" value="TreeGrafter"/>
</dbReference>
<evidence type="ECO:0000256" key="1">
    <source>
        <dbReference type="ARBA" id="ARBA00000843"/>
    </source>
</evidence>
<dbReference type="EMBL" id="RDBF01000004">
    <property type="protein sequence ID" value="RLV56304.1"/>
    <property type="molecule type" value="Genomic_DNA"/>
</dbReference>
<dbReference type="Proteomes" id="UP000282515">
    <property type="component" value="Unassembled WGS sequence"/>
</dbReference>
<keyword evidence="8" id="KW-0227">DNA damage</keyword>
<evidence type="ECO:0000256" key="2">
    <source>
        <dbReference type="ARBA" id="ARBA00001966"/>
    </source>
</evidence>
<dbReference type="Pfam" id="PF10576">
    <property type="entry name" value="EndIII_4Fe-2S"/>
    <property type="match status" value="1"/>
</dbReference>
<name>A0A3L8PM52_9ACTN</name>
<dbReference type="GO" id="GO:0034039">
    <property type="term" value="F:8-oxo-7,8-dihydroguanine DNA N-glycosylase activity"/>
    <property type="evidence" value="ECO:0007669"/>
    <property type="project" value="TreeGrafter"/>
</dbReference>
<evidence type="ECO:0000256" key="9">
    <source>
        <dbReference type="ARBA" id="ARBA00022801"/>
    </source>
</evidence>
<evidence type="ECO:0000256" key="4">
    <source>
        <dbReference type="ARBA" id="ARBA00012045"/>
    </source>
</evidence>
<dbReference type="GO" id="GO:0046872">
    <property type="term" value="F:metal ion binding"/>
    <property type="evidence" value="ECO:0007669"/>
    <property type="project" value="UniProtKB-KW"/>
</dbReference>
<dbReference type="GO" id="GO:0006284">
    <property type="term" value="P:base-excision repair"/>
    <property type="evidence" value="ECO:0007669"/>
    <property type="project" value="InterPro"/>
</dbReference>
<proteinExistence type="inferred from homology"/>
<feature type="domain" description="HhH-GPD" evidence="14">
    <location>
        <begin position="44"/>
        <end position="194"/>
    </location>
</feature>
<evidence type="ECO:0000256" key="13">
    <source>
        <dbReference type="ARBA" id="ARBA00023295"/>
    </source>
</evidence>
<dbReference type="GO" id="GO:0000701">
    <property type="term" value="F:purine-specific mismatch base pair DNA N-glycosylase activity"/>
    <property type="evidence" value="ECO:0007669"/>
    <property type="project" value="UniProtKB-EC"/>
</dbReference>
<keyword evidence="11" id="KW-0411">Iron-sulfur</keyword>
<evidence type="ECO:0000313" key="15">
    <source>
        <dbReference type="EMBL" id="RLV56304.1"/>
    </source>
</evidence>
<comment type="similarity">
    <text evidence="3">Belongs to the Nth/MutY family.</text>
</comment>
<dbReference type="GO" id="GO:0035485">
    <property type="term" value="F:adenine/guanine mispair binding"/>
    <property type="evidence" value="ECO:0007669"/>
    <property type="project" value="TreeGrafter"/>
</dbReference>
<dbReference type="Gene3D" id="1.10.340.30">
    <property type="entry name" value="Hypothetical protein, domain 2"/>
    <property type="match status" value="1"/>
</dbReference>
<dbReference type="GO" id="GO:0032357">
    <property type="term" value="F:oxidized purine DNA binding"/>
    <property type="evidence" value="ECO:0007669"/>
    <property type="project" value="TreeGrafter"/>
</dbReference>
<keyword evidence="7" id="KW-0479">Metal-binding</keyword>
<dbReference type="RefSeq" id="WP_121793963.1">
    <property type="nucleotide sequence ID" value="NZ_RDBF01000004.1"/>
</dbReference>
<evidence type="ECO:0000256" key="5">
    <source>
        <dbReference type="ARBA" id="ARBA00022023"/>
    </source>
</evidence>
<sequence length="297" mass="32715">MDPQLSSLHDDVLAWFAEHRRDLPWRGRDGGRPDPWAVMVSEFMLQQTPVARVLPVFEAWMEVWPAAADLAAATTGDAVRAWGRLGYPRRALRLHAAATAIVHQHAGRVPDTYEALLELPGVGDYTAAAIASFAYGRRMLVLDTNVRRVFSRVVRGQQYPPRSVTSEERRLGQELMPVEGADVWAAATMELGALVCTARAPRCDACPIVDRCAWRAAGYPQGEQPKGQTWHGTDRQVRGRLLAVLRESPEPVLKGALDAVWDDAGQRDRCLAGLLDDGLVELVADDVFALPGHDEGR</sequence>
<keyword evidence="13" id="KW-0326">Glycosidase</keyword>
<dbReference type="InterPro" id="IPR003651">
    <property type="entry name" value="Endonuclease3_FeS-loop_motif"/>
</dbReference>
<organism evidence="15 16">
    <name type="scientific">Aeromicrobium phragmitis</name>
    <dbReference type="NCBI Taxonomy" id="2478914"/>
    <lineage>
        <taxon>Bacteria</taxon>
        <taxon>Bacillati</taxon>
        <taxon>Actinomycetota</taxon>
        <taxon>Actinomycetes</taxon>
        <taxon>Propionibacteriales</taxon>
        <taxon>Nocardioidaceae</taxon>
        <taxon>Aeromicrobium</taxon>
    </lineage>
</organism>
<reference evidence="15 16" key="1">
    <citation type="submission" date="2018-10" db="EMBL/GenBank/DDBJ databases">
        <title>Aeromicrobium sp. 9W16Y-2 whole genome shotgun sequence.</title>
        <authorList>
            <person name="Li F."/>
        </authorList>
    </citation>
    <scope>NUCLEOTIDE SEQUENCE [LARGE SCALE GENOMIC DNA]</scope>
    <source>
        <strain evidence="15 16">9W16Y-2</strain>
    </source>
</reference>
<keyword evidence="12" id="KW-0234">DNA repair</keyword>
<evidence type="ECO:0000256" key="6">
    <source>
        <dbReference type="ARBA" id="ARBA00022485"/>
    </source>
</evidence>
<evidence type="ECO:0000256" key="10">
    <source>
        <dbReference type="ARBA" id="ARBA00023004"/>
    </source>
</evidence>
<dbReference type="FunFam" id="1.10.340.30:FF:000003">
    <property type="entry name" value="A/G-specific adenine glycosylase"/>
    <property type="match status" value="1"/>
</dbReference>
<dbReference type="CDD" id="cd00056">
    <property type="entry name" value="ENDO3c"/>
    <property type="match status" value="1"/>
</dbReference>
<evidence type="ECO:0000256" key="8">
    <source>
        <dbReference type="ARBA" id="ARBA00022763"/>
    </source>
</evidence>
<keyword evidence="10" id="KW-0408">Iron</keyword>
<dbReference type="Pfam" id="PF00633">
    <property type="entry name" value="HHH"/>
    <property type="match status" value="1"/>
</dbReference>
<dbReference type="GO" id="GO:0051539">
    <property type="term" value="F:4 iron, 4 sulfur cluster binding"/>
    <property type="evidence" value="ECO:0007669"/>
    <property type="project" value="UniProtKB-KW"/>
</dbReference>
<dbReference type="EC" id="3.2.2.31" evidence="4"/>
<dbReference type="InterPro" id="IPR023170">
    <property type="entry name" value="HhH_base_excis_C"/>
</dbReference>
<evidence type="ECO:0000256" key="11">
    <source>
        <dbReference type="ARBA" id="ARBA00023014"/>
    </source>
</evidence>
<dbReference type="InterPro" id="IPR004036">
    <property type="entry name" value="Endonuclease-III-like_CS2"/>
</dbReference>
<gene>
    <name evidence="15" type="ORF">D9V41_07715</name>
</gene>
<protein>
    <recommendedName>
        <fullName evidence="5">Adenine DNA glycosylase</fullName>
        <ecNumber evidence="4">3.2.2.31</ecNumber>
    </recommendedName>
</protein>
<evidence type="ECO:0000259" key="14">
    <source>
        <dbReference type="SMART" id="SM00478"/>
    </source>
</evidence>
<keyword evidence="16" id="KW-1185">Reference proteome</keyword>